<comment type="caution">
    <text evidence="8">The sequence shown here is derived from an EMBL/GenBank/DDBJ whole genome shotgun (WGS) entry which is preliminary data.</text>
</comment>
<evidence type="ECO:0000256" key="3">
    <source>
        <dbReference type="ARBA" id="ARBA00022729"/>
    </source>
</evidence>
<evidence type="ECO:0000256" key="1">
    <source>
        <dbReference type="ARBA" id="ARBA00004442"/>
    </source>
</evidence>
<dbReference type="Pfam" id="PF14322">
    <property type="entry name" value="SusD-like_3"/>
    <property type="match status" value="1"/>
</dbReference>
<proteinExistence type="inferred from homology"/>
<keyword evidence="9" id="KW-1185">Reference proteome</keyword>
<evidence type="ECO:0000259" key="7">
    <source>
        <dbReference type="Pfam" id="PF14322"/>
    </source>
</evidence>
<dbReference type="Gene3D" id="1.25.40.390">
    <property type="match status" value="1"/>
</dbReference>
<sequence>MKTINKLSTYILVAITLLSFQSCEDFLDQEIPGRAPVEEFYQTEEDVMQATTAAYDILQYHYSNGWASPYLVKTLPSDESTAGGGGFGDQPAYQTLHSYTFDSNNDAIFGLWKMAYYGIYRANLVINNTEPDTDLKKRLVAEAKCLRAYFYFELVSLFGDVPLVLTEIPPAEYTSTPRTPANEVYDQIEIDLNDAIAVLPPKSAYGSADKFRWTVGSAQALLGKAYLYQEEWTNAASNFDDVIASGEYSLEPYFGQVFSNTREFGMESVLEVQFVNTEGYNWGNFPWGEGRAQENNIHIQLMGPRDFTQAPGDSLIAGWGFNIAEPNTYQAFIDAGDTERRVNTVMSYQELVDMGGDIVQESHQFKGYIRRKYGTYQNETSTENGGVNELNYGTNWRLIRYSDVLLMAAEAHIRMGDEATGVDLINEVRNRAGLADISASGAALIDALIMERRLELVFEGHRFRDLVRWGIADQVLAPEGFVAGKHELLPIPISEVRTAGLTQNPNW</sequence>
<evidence type="ECO:0000256" key="5">
    <source>
        <dbReference type="ARBA" id="ARBA00023237"/>
    </source>
</evidence>
<dbReference type="AlphaFoldDB" id="A0A848J1S3"/>
<evidence type="ECO:0000313" key="8">
    <source>
        <dbReference type="EMBL" id="NMM48490.1"/>
    </source>
</evidence>
<evidence type="ECO:0000256" key="4">
    <source>
        <dbReference type="ARBA" id="ARBA00023136"/>
    </source>
</evidence>
<reference evidence="8 9" key="1">
    <citation type="submission" date="2020-04" db="EMBL/GenBank/DDBJ databases">
        <title>Flammeovirgaceae bacterium KN852 isolated from deep sea.</title>
        <authorList>
            <person name="Zhang D.-C."/>
        </authorList>
    </citation>
    <scope>NUCLEOTIDE SEQUENCE [LARGE SCALE GENOMIC DNA]</scope>
    <source>
        <strain evidence="8 9">KN852</strain>
    </source>
</reference>
<dbReference type="SUPFAM" id="SSF48452">
    <property type="entry name" value="TPR-like"/>
    <property type="match status" value="1"/>
</dbReference>
<dbReference type="EMBL" id="JABBNU010000005">
    <property type="protein sequence ID" value="NMM48490.1"/>
    <property type="molecule type" value="Genomic_DNA"/>
</dbReference>
<keyword evidence="4" id="KW-0472">Membrane</keyword>
<protein>
    <submittedName>
        <fullName evidence="8">RagB/SusD family nutrient uptake outer membrane protein</fullName>
    </submittedName>
</protein>
<keyword evidence="3" id="KW-0732">Signal</keyword>
<feature type="domain" description="RagB/SusD" evidence="6">
    <location>
        <begin position="325"/>
        <end position="475"/>
    </location>
</feature>
<name>A0A848J1S3_9BACT</name>
<dbReference type="CDD" id="cd08977">
    <property type="entry name" value="SusD"/>
    <property type="match status" value="1"/>
</dbReference>
<accession>A0A848J1S3</accession>
<dbReference type="PROSITE" id="PS51257">
    <property type="entry name" value="PROKAR_LIPOPROTEIN"/>
    <property type="match status" value="1"/>
</dbReference>
<dbReference type="Pfam" id="PF07980">
    <property type="entry name" value="SusD_RagB"/>
    <property type="match status" value="1"/>
</dbReference>
<evidence type="ECO:0000259" key="6">
    <source>
        <dbReference type="Pfam" id="PF07980"/>
    </source>
</evidence>
<dbReference type="InterPro" id="IPR033985">
    <property type="entry name" value="SusD-like_N"/>
</dbReference>
<dbReference type="InterPro" id="IPR012944">
    <property type="entry name" value="SusD_RagB_dom"/>
</dbReference>
<comment type="subcellular location">
    <subcellularLocation>
        <location evidence="1">Cell outer membrane</location>
    </subcellularLocation>
</comment>
<dbReference type="GO" id="GO:0009279">
    <property type="term" value="C:cell outer membrane"/>
    <property type="evidence" value="ECO:0007669"/>
    <property type="project" value="UniProtKB-SubCell"/>
</dbReference>
<gene>
    <name evidence="8" type="ORF">HH304_08770</name>
</gene>
<dbReference type="RefSeq" id="WP_169680429.1">
    <property type="nucleotide sequence ID" value="NZ_JABBNU010000005.1"/>
</dbReference>
<comment type="similarity">
    <text evidence="2">Belongs to the SusD family.</text>
</comment>
<evidence type="ECO:0000256" key="2">
    <source>
        <dbReference type="ARBA" id="ARBA00006275"/>
    </source>
</evidence>
<evidence type="ECO:0000313" key="9">
    <source>
        <dbReference type="Proteomes" id="UP000559010"/>
    </source>
</evidence>
<keyword evidence="5" id="KW-0998">Cell outer membrane</keyword>
<organism evidence="8 9">
    <name type="scientific">Marinigracilibium pacificum</name>
    <dbReference type="NCBI Taxonomy" id="2729599"/>
    <lineage>
        <taxon>Bacteria</taxon>
        <taxon>Pseudomonadati</taxon>
        <taxon>Bacteroidota</taxon>
        <taxon>Cytophagia</taxon>
        <taxon>Cytophagales</taxon>
        <taxon>Flammeovirgaceae</taxon>
        <taxon>Marinigracilibium</taxon>
    </lineage>
</organism>
<dbReference type="Proteomes" id="UP000559010">
    <property type="component" value="Unassembled WGS sequence"/>
</dbReference>
<dbReference type="InterPro" id="IPR011990">
    <property type="entry name" value="TPR-like_helical_dom_sf"/>
</dbReference>
<feature type="domain" description="SusD-like N-terminal" evidence="7">
    <location>
        <begin position="25"/>
        <end position="227"/>
    </location>
</feature>